<sequence length="56" mass="6072">MKSPQATHIIRLAPILRTFSIIPVGLTNIPDPIIEPTMIVILLASPIVFFSCTTGI</sequence>
<reference evidence="2 3" key="1">
    <citation type="submission" date="2018-11" db="EMBL/GenBank/DDBJ databases">
        <authorList>
            <consortium name="Pathogen Informatics"/>
        </authorList>
    </citation>
    <scope>NUCLEOTIDE SEQUENCE [LARGE SCALE GENOMIC DNA]</scope>
    <source>
        <strain evidence="2 3">Zambia</strain>
    </source>
</reference>
<dbReference type="AlphaFoldDB" id="A0A3P8B7B9"/>
<protein>
    <submittedName>
        <fullName evidence="2">Uncharacterized protein</fullName>
    </submittedName>
</protein>
<feature type="transmembrane region" description="Helical" evidence="1">
    <location>
        <begin position="33"/>
        <end position="52"/>
    </location>
</feature>
<evidence type="ECO:0000313" key="3">
    <source>
        <dbReference type="Proteomes" id="UP000277204"/>
    </source>
</evidence>
<dbReference type="Proteomes" id="UP000277204">
    <property type="component" value="Unassembled WGS sequence"/>
</dbReference>
<dbReference type="EMBL" id="UZAI01002134">
    <property type="protein sequence ID" value="VDO68595.1"/>
    <property type="molecule type" value="Genomic_DNA"/>
</dbReference>
<evidence type="ECO:0000256" key="1">
    <source>
        <dbReference type="SAM" id="Phobius"/>
    </source>
</evidence>
<gene>
    <name evidence="2" type="ORF">SMRZ_LOCUS5938</name>
</gene>
<proteinExistence type="predicted"/>
<name>A0A3P8B7B9_9TREM</name>
<keyword evidence="1" id="KW-0812">Transmembrane</keyword>
<keyword evidence="3" id="KW-1185">Reference proteome</keyword>
<organism evidence="2 3">
    <name type="scientific">Schistosoma margrebowiei</name>
    <dbReference type="NCBI Taxonomy" id="48269"/>
    <lineage>
        <taxon>Eukaryota</taxon>
        <taxon>Metazoa</taxon>
        <taxon>Spiralia</taxon>
        <taxon>Lophotrochozoa</taxon>
        <taxon>Platyhelminthes</taxon>
        <taxon>Trematoda</taxon>
        <taxon>Digenea</taxon>
        <taxon>Strigeidida</taxon>
        <taxon>Schistosomatoidea</taxon>
        <taxon>Schistosomatidae</taxon>
        <taxon>Schistosoma</taxon>
    </lineage>
</organism>
<keyword evidence="1" id="KW-0472">Membrane</keyword>
<accession>A0A3P8B7B9</accession>
<evidence type="ECO:0000313" key="2">
    <source>
        <dbReference type="EMBL" id="VDO68595.1"/>
    </source>
</evidence>
<keyword evidence="1" id="KW-1133">Transmembrane helix</keyword>